<gene>
    <name evidence="5" type="ORF">GCM10011482_15380</name>
</gene>
<dbReference type="InterPro" id="IPR017871">
    <property type="entry name" value="ABC_transporter-like_CS"/>
</dbReference>
<name>A0A917N5B4_9ENTE</name>
<evidence type="ECO:0000259" key="4">
    <source>
        <dbReference type="PROSITE" id="PS50893"/>
    </source>
</evidence>
<evidence type="ECO:0000313" key="5">
    <source>
        <dbReference type="EMBL" id="GGI65884.1"/>
    </source>
</evidence>
<dbReference type="GO" id="GO:0016887">
    <property type="term" value="F:ATP hydrolysis activity"/>
    <property type="evidence" value="ECO:0007669"/>
    <property type="project" value="InterPro"/>
</dbReference>
<evidence type="ECO:0000313" key="6">
    <source>
        <dbReference type="Proteomes" id="UP000622610"/>
    </source>
</evidence>
<accession>A0A917N5B4</accession>
<protein>
    <submittedName>
        <fullName evidence="5">ABC transporter ATP-binding protein</fullName>
    </submittedName>
</protein>
<comment type="caution">
    <text evidence="5">The sequence shown here is derived from an EMBL/GenBank/DDBJ whole genome shotgun (WGS) entry which is preliminary data.</text>
</comment>
<dbReference type="AlphaFoldDB" id="A0A917N5B4"/>
<organism evidence="5 6">
    <name type="scientific">Enterococcus alcedinis</name>
    <dbReference type="NCBI Taxonomy" id="1274384"/>
    <lineage>
        <taxon>Bacteria</taxon>
        <taxon>Bacillati</taxon>
        <taxon>Bacillota</taxon>
        <taxon>Bacilli</taxon>
        <taxon>Lactobacillales</taxon>
        <taxon>Enterococcaceae</taxon>
        <taxon>Enterococcus</taxon>
    </lineage>
</organism>
<keyword evidence="3 5" id="KW-0067">ATP-binding</keyword>
<dbReference type="PANTHER" id="PTHR42788:SF13">
    <property type="entry name" value="ALIPHATIC SULFONATES IMPORT ATP-BINDING PROTEIN SSUB"/>
    <property type="match status" value="1"/>
</dbReference>
<dbReference type="SUPFAM" id="SSF52540">
    <property type="entry name" value="P-loop containing nucleoside triphosphate hydrolases"/>
    <property type="match status" value="1"/>
</dbReference>
<keyword evidence="6" id="KW-1185">Reference proteome</keyword>
<dbReference type="PROSITE" id="PS50893">
    <property type="entry name" value="ABC_TRANSPORTER_2"/>
    <property type="match status" value="1"/>
</dbReference>
<evidence type="ECO:0000256" key="2">
    <source>
        <dbReference type="ARBA" id="ARBA00022741"/>
    </source>
</evidence>
<keyword evidence="2" id="KW-0547">Nucleotide-binding</keyword>
<dbReference type="InterPro" id="IPR003593">
    <property type="entry name" value="AAA+_ATPase"/>
</dbReference>
<keyword evidence="1" id="KW-0813">Transport</keyword>
<evidence type="ECO:0000256" key="3">
    <source>
        <dbReference type="ARBA" id="ARBA00022840"/>
    </source>
</evidence>
<dbReference type="InterPro" id="IPR027417">
    <property type="entry name" value="P-loop_NTPase"/>
</dbReference>
<evidence type="ECO:0000256" key="1">
    <source>
        <dbReference type="ARBA" id="ARBA00022448"/>
    </source>
</evidence>
<dbReference type="Proteomes" id="UP000622610">
    <property type="component" value="Unassembled WGS sequence"/>
</dbReference>
<reference evidence="5" key="2">
    <citation type="submission" date="2020-09" db="EMBL/GenBank/DDBJ databases">
        <authorList>
            <person name="Sun Q."/>
            <person name="Sedlacek I."/>
        </authorList>
    </citation>
    <scope>NUCLEOTIDE SEQUENCE</scope>
    <source>
        <strain evidence="5">CCM 8433</strain>
    </source>
</reference>
<proteinExistence type="predicted"/>
<sequence length="251" mass="27921">MSISNNHYQVTNVSYQLNEQTILSNLSFELEPRKIYSLIGPSGAGKTTLLSLLGGLKKPTSGTIETKKGTVEEQKVAFVPQDYGLLPWQTVQKAVVKGASLSQKGKLSALDLAEIDELLKQMALWEHRKKYPRQLSGGQQQRVAIARSFATHADLLLMDEPFSALDAFTREKAQQLFLSRWQKLKPLTVFVTHDIEEAILLSDQIIVLSANPGEISQIVDSPFEDKMNLHENRQSMALFELTNALRGAISG</sequence>
<dbReference type="PROSITE" id="PS00211">
    <property type="entry name" value="ABC_TRANSPORTER_1"/>
    <property type="match status" value="1"/>
</dbReference>
<dbReference type="RefSeq" id="WP_188367723.1">
    <property type="nucleotide sequence ID" value="NZ_BMDT01000006.1"/>
</dbReference>
<dbReference type="InterPro" id="IPR003439">
    <property type="entry name" value="ABC_transporter-like_ATP-bd"/>
</dbReference>
<dbReference type="PANTHER" id="PTHR42788">
    <property type="entry name" value="TAURINE IMPORT ATP-BINDING PROTEIN-RELATED"/>
    <property type="match status" value="1"/>
</dbReference>
<dbReference type="Pfam" id="PF00005">
    <property type="entry name" value="ABC_tran"/>
    <property type="match status" value="1"/>
</dbReference>
<dbReference type="EMBL" id="BMDT01000006">
    <property type="protein sequence ID" value="GGI65884.1"/>
    <property type="molecule type" value="Genomic_DNA"/>
</dbReference>
<dbReference type="InterPro" id="IPR050166">
    <property type="entry name" value="ABC_transporter_ATP-bind"/>
</dbReference>
<dbReference type="Gene3D" id="3.40.50.300">
    <property type="entry name" value="P-loop containing nucleotide triphosphate hydrolases"/>
    <property type="match status" value="1"/>
</dbReference>
<feature type="domain" description="ABC transporter" evidence="4">
    <location>
        <begin position="8"/>
        <end position="235"/>
    </location>
</feature>
<reference evidence="5" key="1">
    <citation type="journal article" date="2014" name="Int. J. Syst. Evol. Microbiol.">
        <title>Complete genome sequence of Corynebacterium casei LMG S-19264T (=DSM 44701T), isolated from a smear-ripened cheese.</title>
        <authorList>
            <consortium name="US DOE Joint Genome Institute (JGI-PGF)"/>
            <person name="Walter F."/>
            <person name="Albersmeier A."/>
            <person name="Kalinowski J."/>
            <person name="Ruckert C."/>
        </authorList>
    </citation>
    <scope>NUCLEOTIDE SEQUENCE</scope>
    <source>
        <strain evidence="5">CCM 8433</strain>
    </source>
</reference>
<dbReference type="SMART" id="SM00382">
    <property type="entry name" value="AAA"/>
    <property type="match status" value="1"/>
</dbReference>
<dbReference type="GO" id="GO:0005524">
    <property type="term" value="F:ATP binding"/>
    <property type="evidence" value="ECO:0007669"/>
    <property type="project" value="UniProtKB-KW"/>
</dbReference>